<evidence type="ECO:0000313" key="10">
    <source>
        <dbReference type="EMBL" id="PNW86889.1"/>
    </source>
</evidence>
<evidence type="ECO:0000256" key="2">
    <source>
        <dbReference type="ARBA" id="ARBA00004648"/>
    </source>
</evidence>
<dbReference type="GO" id="GO:0005506">
    <property type="term" value="F:iron ion binding"/>
    <property type="evidence" value="ECO:0007669"/>
    <property type="project" value="InterPro"/>
</dbReference>
<dbReference type="Pfam" id="PF13640">
    <property type="entry name" value="2OG-FeII_Oxy_3"/>
    <property type="match status" value="1"/>
</dbReference>
<dbReference type="SMART" id="SM00702">
    <property type="entry name" value="P4Hc"/>
    <property type="match status" value="1"/>
</dbReference>
<keyword evidence="11" id="KW-1185">Reference proteome</keyword>
<dbReference type="AlphaFoldDB" id="A0A2K3E271"/>
<dbReference type="GO" id="GO:0005783">
    <property type="term" value="C:endoplasmic reticulum"/>
    <property type="evidence" value="ECO:0000318"/>
    <property type="project" value="GO_Central"/>
</dbReference>
<evidence type="ECO:0000256" key="5">
    <source>
        <dbReference type="ARBA" id="ARBA00023002"/>
    </source>
</evidence>
<keyword evidence="6" id="KW-0408">Iron</keyword>
<evidence type="ECO:0000256" key="6">
    <source>
        <dbReference type="ARBA" id="ARBA00023004"/>
    </source>
</evidence>
<dbReference type="PANTHER" id="PTHR10869">
    <property type="entry name" value="PROLYL 4-HYDROXYLASE ALPHA SUBUNIT"/>
    <property type="match status" value="1"/>
</dbReference>
<proteinExistence type="predicted"/>
<dbReference type="Gene3D" id="2.60.120.620">
    <property type="entry name" value="q2cbj1_9rhob like domain"/>
    <property type="match status" value="1"/>
</dbReference>
<dbReference type="InterPro" id="IPR045054">
    <property type="entry name" value="P4HA-like"/>
</dbReference>
<dbReference type="GO" id="GO:0004656">
    <property type="term" value="F:procollagen-proline 4-dioxygenase activity"/>
    <property type="evidence" value="ECO:0000318"/>
    <property type="project" value="GO_Central"/>
</dbReference>
<accession>A0A2K3E271</accession>
<dbReference type="PaxDb" id="3055-EDP07716"/>
<dbReference type="GO" id="GO:0005789">
    <property type="term" value="C:endoplasmic reticulum membrane"/>
    <property type="evidence" value="ECO:0007669"/>
    <property type="project" value="UniProtKB-SubCell"/>
</dbReference>
<dbReference type="RefSeq" id="XP_042927331.1">
    <property type="nucleotide sequence ID" value="XM_043059697.1"/>
</dbReference>
<sequence length="516" mass="52057">MAQAAFRAVEAMSASGTACPLACVRRLPPAAPAPRPASLSLTLHTTSLPRGSALRTRAAAPQSPAPAPHPSSAPSAADDAAAASDASDATEAVAAQAADAAALVGAAWDPEGLFAKAAGPLDFAAGQQMGDLILRRQREREARMAAAASAATAAAAAAAPAAAPAAPAAASAAPPPPSGGDVLPLPPLPAGLPPLRPLPVPVPAPEVGLTPAELPAAVVAEAEALLRERFMAVDLGTPGLRLLHLDPPVVTVDGFLPDDVCDAMVRAAEASGRMAGSRIGAGNASAAYGPNAASARRTSRGMMVTPGVAGPAMDGVVSELHARGKKLLRAAEGAAWGISGKLPRPRQYCYEALQVTRYDAGQHFLAHEDGFPPHLAASNAFQRHATLLVYLNDCEQGGATRFDQLGLAVRPRKGKLLLFFPAFADGSADPRSLHTACDAVDTKYVTQQWVARGLALPGSSTSSSSSSSGAARAVRGAVSAEARQAEARLEELEKAKAGKAKTSGKAGGKGFGAGKK</sequence>
<dbReference type="ExpressionAtlas" id="A0A2K3E271">
    <property type="expression patterns" value="baseline"/>
</dbReference>
<evidence type="ECO:0000256" key="1">
    <source>
        <dbReference type="ARBA" id="ARBA00001961"/>
    </source>
</evidence>
<evidence type="ECO:0000259" key="9">
    <source>
        <dbReference type="SMART" id="SM00702"/>
    </source>
</evidence>
<feature type="region of interest" description="Disordered" evidence="8">
    <location>
        <begin position="456"/>
        <end position="477"/>
    </location>
</feature>
<feature type="compositionally biased region" description="Low complexity" evidence="8">
    <location>
        <begin position="458"/>
        <end position="477"/>
    </location>
</feature>
<name>A0A2K3E271_CHLRE</name>
<keyword evidence="4" id="KW-0223">Dioxygenase</keyword>
<evidence type="ECO:0000313" key="11">
    <source>
        <dbReference type="Proteomes" id="UP000006906"/>
    </source>
</evidence>
<dbReference type="Gramene" id="PNW86889">
    <property type="protein sequence ID" value="PNW86889"/>
    <property type="gene ID" value="CHLRE_02g100050v5"/>
</dbReference>
<evidence type="ECO:0000256" key="7">
    <source>
        <dbReference type="ARBA" id="ARBA00049169"/>
    </source>
</evidence>
<dbReference type="InterPro" id="IPR006620">
    <property type="entry name" value="Pro_4_hyd_alph"/>
</dbReference>
<dbReference type="GO" id="GO:0031418">
    <property type="term" value="F:L-ascorbic acid binding"/>
    <property type="evidence" value="ECO:0007669"/>
    <property type="project" value="InterPro"/>
</dbReference>
<dbReference type="GeneID" id="5725370"/>
<evidence type="ECO:0000256" key="3">
    <source>
        <dbReference type="ARBA" id="ARBA00022723"/>
    </source>
</evidence>
<feature type="region of interest" description="Disordered" evidence="8">
    <location>
        <begin position="52"/>
        <end position="88"/>
    </location>
</feature>
<dbReference type="PANTHER" id="PTHR10869:SF229">
    <property type="entry name" value="PROLYL 4-HYDROXYLASE ALPHA SUBUNIT DOMAIN-CONTAINING PROTEIN"/>
    <property type="match status" value="1"/>
</dbReference>
<comment type="cofactor">
    <cofactor evidence="1">
        <name>L-ascorbate</name>
        <dbReference type="ChEBI" id="CHEBI:38290"/>
    </cofactor>
</comment>
<dbReference type="InParanoid" id="A0A2K3E271"/>
<gene>
    <name evidence="10" type="ORF">CHLRE_02g100050v5</name>
</gene>
<evidence type="ECO:0000256" key="8">
    <source>
        <dbReference type="SAM" id="MobiDB-lite"/>
    </source>
</evidence>
<feature type="region of interest" description="Disordered" evidence="8">
    <location>
        <begin position="489"/>
        <end position="516"/>
    </location>
</feature>
<dbReference type="KEGG" id="cre:CHLRE_02g100050v5"/>
<comment type="subcellular location">
    <subcellularLocation>
        <location evidence="2">Endoplasmic reticulum membrane</location>
        <topology evidence="2">Single-pass type II membrane protein</topology>
    </subcellularLocation>
</comment>
<reference evidence="10 11" key="1">
    <citation type="journal article" date="2007" name="Science">
        <title>The Chlamydomonas genome reveals the evolution of key animal and plant functions.</title>
        <authorList>
            <person name="Merchant S.S."/>
            <person name="Prochnik S.E."/>
            <person name="Vallon O."/>
            <person name="Harris E.H."/>
            <person name="Karpowicz S.J."/>
            <person name="Witman G.B."/>
            <person name="Terry A."/>
            <person name="Salamov A."/>
            <person name="Fritz-Laylin L.K."/>
            <person name="Marechal-Drouard L."/>
            <person name="Marshall W.F."/>
            <person name="Qu L.H."/>
            <person name="Nelson D.R."/>
            <person name="Sanderfoot A.A."/>
            <person name="Spalding M.H."/>
            <person name="Kapitonov V.V."/>
            <person name="Ren Q."/>
            <person name="Ferris P."/>
            <person name="Lindquist E."/>
            <person name="Shapiro H."/>
            <person name="Lucas S.M."/>
            <person name="Grimwood J."/>
            <person name="Schmutz J."/>
            <person name="Cardol P."/>
            <person name="Cerutti H."/>
            <person name="Chanfreau G."/>
            <person name="Chen C.L."/>
            <person name="Cognat V."/>
            <person name="Croft M.T."/>
            <person name="Dent R."/>
            <person name="Dutcher S."/>
            <person name="Fernandez E."/>
            <person name="Fukuzawa H."/>
            <person name="Gonzalez-Ballester D."/>
            <person name="Gonzalez-Halphen D."/>
            <person name="Hallmann A."/>
            <person name="Hanikenne M."/>
            <person name="Hippler M."/>
            <person name="Inwood W."/>
            <person name="Jabbari K."/>
            <person name="Kalanon M."/>
            <person name="Kuras R."/>
            <person name="Lefebvre P.A."/>
            <person name="Lemaire S.D."/>
            <person name="Lobanov A.V."/>
            <person name="Lohr M."/>
            <person name="Manuell A."/>
            <person name="Meier I."/>
            <person name="Mets L."/>
            <person name="Mittag M."/>
            <person name="Mittelmeier T."/>
            <person name="Moroney J.V."/>
            <person name="Moseley J."/>
            <person name="Napoli C."/>
            <person name="Nedelcu A.M."/>
            <person name="Niyogi K."/>
            <person name="Novoselov S.V."/>
            <person name="Paulsen I.T."/>
            <person name="Pazour G."/>
            <person name="Purton S."/>
            <person name="Ral J.P."/>
            <person name="Riano-Pachon D.M."/>
            <person name="Riekhof W."/>
            <person name="Rymarquis L."/>
            <person name="Schroda M."/>
            <person name="Stern D."/>
            <person name="Umen J."/>
            <person name="Willows R."/>
            <person name="Wilson N."/>
            <person name="Zimmer S.L."/>
            <person name="Allmer J."/>
            <person name="Balk J."/>
            <person name="Bisova K."/>
            <person name="Chen C.J."/>
            <person name="Elias M."/>
            <person name="Gendler K."/>
            <person name="Hauser C."/>
            <person name="Lamb M.R."/>
            <person name="Ledford H."/>
            <person name="Long J.C."/>
            <person name="Minagawa J."/>
            <person name="Page M.D."/>
            <person name="Pan J."/>
            <person name="Pootakham W."/>
            <person name="Roje S."/>
            <person name="Rose A."/>
            <person name="Stahlberg E."/>
            <person name="Terauchi A.M."/>
            <person name="Yang P."/>
            <person name="Ball S."/>
            <person name="Bowler C."/>
            <person name="Dieckmann C.L."/>
            <person name="Gladyshev V.N."/>
            <person name="Green P."/>
            <person name="Jorgensen R."/>
            <person name="Mayfield S."/>
            <person name="Mueller-Roeber B."/>
            <person name="Rajamani S."/>
            <person name="Sayre R.T."/>
            <person name="Brokstein P."/>
            <person name="Dubchak I."/>
            <person name="Goodstein D."/>
            <person name="Hornick L."/>
            <person name="Huang Y.W."/>
            <person name="Jhaveri J."/>
            <person name="Luo Y."/>
            <person name="Martinez D."/>
            <person name="Ngau W.C."/>
            <person name="Otillar B."/>
            <person name="Poliakov A."/>
            <person name="Porter A."/>
            <person name="Szajkowski L."/>
            <person name="Werner G."/>
            <person name="Zhou K."/>
            <person name="Grigoriev I.V."/>
            <person name="Rokhsar D.S."/>
            <person name="Grossman A.R."/>
        </authorList>
    </citation>
    <scope>NUCLEOTIDE SEQUENCE [LARGE SCALE GENOMIC DNA]</scope>
    <source>
        <strain evidence="11">CC-503</strain>
    </source>
</reference>
<feature type="compositionally biased region" description="Low complexity" evidence="8">
    <location>
        <begin position="72"/>
        <end position="88"/>
    </location>
</feature>
<protein>
    <recommendedName>
        <fullName evidence="9">Prolyl 4-hydroxylase alpha subunit domain-containing protein</fullName>
    </recommendedName>
</protein>
<comment type="catalytic activity">
    <reaction evidence="7">
        <text>L-prolyl-[collagen] + 2-oxoglutarate + O2 = trans-4-hydroxy-L-prolyl-[collagen] + succinate + CO2</text>
        <dbReference type="Rhea" id="RHEA:18945"/>
        <dbReference type="Rhea" id="RHEA-COMP:11676"/>
        <dbReference type="Rhea" id="RHEA-COMP:11680"/>
        <dbReference type="ChEBI" id="CHEBI:15379"/>
        <dbReference type="ChEBI" id="CHEBI:16526"/>
        <dbReference type="ChEBI" id="CHEBI:16810"/>
        <dbReference type="ChEBI" id="CHEBI:30031"/>
        <dbReference type="ChEBI" id="CHEBI:50342"/>
        <dbReference type="ChEBI" id="CHEBI:61965"/>
        <dbReference type="EC" id="1.14.11.2"/>
    </reaction>
</comment>
<dbReference type="InterPro" id="IPR044862">
    <property type="entry name" value="Pro_4_hyd_alph_FE2OG_OXY"/>
</dbReference>
<feature type="domain" description="Prolyl 4-hydroxylase alpha subunit" evidence="9">
    <location>
        <begin position="247"/>
        <end position="451"/>
    </location>
</feature>
<evidence type="ECO:0000256" key="4">
    <source>
        <dbReference type="ARBA" id="ARBA00022964"/>
    </source>
</evidence>
<keyword evidence="3" id="KW-0479">Metal-binding</keyword>
<dbReference type="EMBL" id="CM008963">
    <property type="protein sequence ID" value="PNW86889.1"/>
    <property type="molecule type" value="Genomic_DNA"/>
</dbReference>
<keyword evidence="5" id="KW-0560">Oxidoreductase</keyword>
<dbReference type="OrthoDB" id="4356at2759"/>
<feature type="compositionally biased region" description="Gly residues" evidence="8">
    <location>
        <begin position="505"/>
        <end position="516"/>
    </location>
</feature>
<organism evidence="10 11">
    <name type="scientific">Chlamydomonas reinhardtii</name>
    <name type="common">Chlamydomonas smithii</name>
    <dbReference type="NCBI Taxonomy" id="3055"/>
    <lineage>
        <taxon>Eukaryota</taxon>
        <taxon>Viridiplantae</taxon>
        <taxon>Chlorophyta</taxon>
        <taxon>core chlorophytes</taxon>
        <taxon>Chlorophyceae</taxon>
        <taxon>CS clade</taxon>
        <taxon>Chlamydomonadales</taxon>
        <taxon>Chlamydomonadaceae</taxon>
        <taxon>Chlamydomonas</taxon>
    </lineage>
</organism>
<dbReference type="Proteomes" id="UP000006906">
    <property type="component" value="Chromosome 2"/>
</dbReference>
<dbReference type="STRING" id="3055.A0A2K3E271"/>